<accession>A0ABP7X3X7</accession>
<dbReference type="Pfam" id="PF05893">
    <property type="entry name" value="LuxC"/>
    <property type="match status" value="1"/>
</dbReference>
<organism evidence="2 3">
    <name type="scientific">Zhongshania borealis</name>
    <dbReference type="NCBI Taxonomy" id="889488"/>
    <lineage>
        <taxon>Bacteria</taxon>
        <taxon>Pseudomonadati</taxon>
        <taxon>Pseudomonadota</taxon>
        <taxon>Gammaproteobacteria</taxon>
        <taxon>Cellvibrionales</taxon>
        <taxon>Spongiibacteraceae</taxon>
        <taxon>Zhongshania</taxon>
    </lineage>
</organism>
<name>A0ABP7X3X7_9GAMM</name>
<evidence type="ECO:0000256" key="1">
    <source>
        <dbReference type="ARBA" id="ARBA00022857"/>
    </source>
</evidence>
<dbReference type="RefSeq" id="WP_344938135.1">
    <property type="nucleotide sequence ID" value="NZ_BAABDM010000009.1"/>
</dbReference>
<keyword evidence="3" id="KW-1185">Reference proteome</keyword>
<evidence type="ECO:0000313" key="3">
    <source>
        <dbReference type="Proteomes" id="UP001500392"/>
    </source>
</evidence>
<proteinExistence type="predicted"/>
<dbReference type="EMBL" id="BAABDM010000009">
    <property type="protein sequence ID" value="GAA4104107.1"/>
    <property type="molecule type" value="Genomic_DNA"/>
</dbReference>
<reference evidence="3" key="1">
    <citation type="journal article" date="2019" name="Int. J. Syst. Evol. Microbiol.">
        <title>The Global Catalogue of Microorganisms (GCM) 10K type strain sequencing project: providing services to taxonomists for standard genome sequencing and annotation.</title>
        <authorList>
            <consortium name="The Broad Institute Genomics Platform"/>
            <consortium name="The Broad Institute Genome Sequencing Center for Infectious Disease"/>
            <person name="Wu L."/>
            <person name="Ma J."/>
        </authorList>
    </citation>
    <scope>NUCLEOTIDE SEQUENCE [LARGE SCALE GENOMIC DNA]</scope>
    <source>
        <strain evidence="3">JCM 17304</strain>
    </source>
</reference>
<gene>
    <name evidence="2" type="ORF">GCM10022414_32830</name>
</gene>
<dbReference type="InterPro" id="IPR008670">
    <property type="entry name" value="CoA_reduct_LuxC"/>
</dbReference>
<evidence type="ECO:0000313" key="2">
    <source>
        <dbReference type="EMBL" id="GAA4104107.1"/>
    </source>
</evidence>
<dbReference type="SUPFAM" id="SSF53720">
    <property type="entry name" value="ALDH-like"/>
    <property type="match status" value="1"/>
</dbReference>
<comment type="caution">
    <text evidence="2">The sequence shown here is derived from an EMBL/GenBank/DDBJ whole genome shotgun (WGS) entry which is preliminary data.</text>
</comment>
<keyword evidence="1" id="KW-0521">NADP</keyword>
<sequence length="481" mass="54201">MKYQIPIVARGEVIEDYEVTCEGRYGVSFECPDPNKYMSKIVLPSRREMDALYQISLDDVIDYLIEFGKHLDVETNPHLQWAVELSRVFNDVSSDLVKRALTVNQGFCRREMLEAMIDTVGREHLDGWAPYERMNGRIAHIHAFGVPTAHIIAGNGPAPAMMTFVRNALVRGYAMVKIPSNELGTAVALARTAIDMAPDHPLTKSFSAVYWRGGDEKFENNLYHPKNVERIVAWGGYESIKHISKYVRPGIDLMAFDPKISRSIVGGDTFSSDLMMHEAATRLADDVGNGNQNGCTNSRVTYAVCDMSDESIAKVKQFSQMVFDEIQNLPEETSSEAIHMDPSFLSKVDSLSLLDDEYHVIGGDKRGGVIVSLLGDQVDFADELKYRTINIVPVKDYSTMLKYFTRDVQTVGVYPEYLRDELRTTLALHGVQRITSLGYMREYNASIDPHDGNEALRKMCTWVVSEDCMTNYSPAQWRKLA</sequence>
<protein>
    <submittedName>
        <fullName evidence="2">Acyl-CoA reductase</fullName>
    </submittedName>
</protein>
<dbReference type="InterPro" id="IPR016161">
    <property type="entry name" value="Ald_DH/histidinol_DH"/>
</dbReference>
<dbReference type="Proteomes" id="UP001500392">
    <property type="component" value="Unassembled WGS sequence"/>
</dbReference>